<protein>
    <submittedName>
        <fullName evidence="1">TRAP transporter small permease</fullName>
    </submittedName>
</protein>
<reference evidence="1" key="1">
    <citation type="submission" date="2019-08" db="EMBL/GenBank/DDBJ databases">
        <title>Genome sequence of Clostridiales bacterium MT110.</title>
        <authorList>
            <person name="Cao J."/>
        </authorList>
    </citation>
    <scope>NUCLEOTIDE SEQUENCE</scope>
    <source>
        <strain evidence="1">MT110</strain>
    </source>
</reference>
<evidence type="ECO:0000313" key="2">
    <source>
        <dbReference type="Proteomes" id="UP000594014"/>
    </source>
</evidence>
<gene>
    <name evidence="1" type="ORF">FRZ06_13765</name>
</gene>
<sequence>MSIIKNISSIIARVGIWFVIASYGIMIVVTLLEVFRRYFFGLSFEWAEELVRFLLVSSTFIGGSVAYKKANLVFFDLLQNKLSKRNNDILNIVNSIIILVFLFVLLKLGYSYMMSPSVLLQKSPGLGLPMVLPYAAIPTGVLFMVVFTFENIGNRIRDLKNRGDEIC</sequence>
<accession>A0ACD1ADP9</accession>
<dbReference type="Proteomes" id="UP000594014">
    <property type="component" value="Chromosome"/>
</dbReference>
<proteinExistence type="predicted"/>
<evidence type="ECO:0000313" key="1">
    <source>
        <dbReference type="EMBL" id="QOX64333.1"/>
    </source>
</evidence>
<organism evidence="1 2">
    <name type="scientific">Anoxybacterium hadale</name>
    <dbReference type="NCBI Taxonomy" id="3408580"/>
    <lineage>
        <taxon>Bacteria</taxon>
        <taxon>Bacillati</taxon>
        <taxon>Bacillota</taxon>
        <taxon>Clostridia</taxon>
        <taxon>Peptostreptococcales</taxon>
        <taxon>Anaerovoracaceae</taxon>
        <taxon>Anoxybacterium</taxon>
    </lineage>
</organism>
<keyword evidence="2" id="KW-1185">Reference proteome</keyword>
<dbReference type="EMBL" id="CP042469">
    <property type="protein sequence ID" value="QOX64333.1"/>
    <property type="molecule type" value="Genomic_DNA"/>
</dbReference>
<name>A0ACD1ADP9_9FIRM</name>